<accession>A0A8K0UIS8</accession>
<dbReference type="Gene3D" id="3.80.10.10">
    <property type="entry name" value="Ribonuclease Inhibitor"/>
    <property type="match status" value="1"/>
</dbReference>
<dbReference type="Proteomes" id="UP000813824">
    <property type="component" value="Unassembled WGS sequence"/>
</dbReference>
<evidence type="ECO:0008006" key="3">
    <source>
        <dbReference type="Google" id="ProtNLM"/>
    </source>
</evidence>
<proteinExistence type="predicted"/>
<sequence length="573" mass="65097">MLLPHDKVPNELWMDIFESMDAPQDLHSVVLTCKKFYFCGIRALLRDIIWSTPSHVLTNLPIWANQGQGPGQGQGKDVDRPSQLAADVRSLCLNISTVPSSYPCTFIDEYGGATQGPLDPALYAEDDQNQLLLSMGMLRSLMYYRIAERHYFATPPLYLTMCRRIASFTNLERLECRDLIFTDNLLEVIHSLPALRSLEIELCIFPSRQVMKTRDHSVLPITELKLLNLRRRVTQGHGFAPHAADIDEDLTHVLKLGQARNLRSLHIDSTADVLGRVYTVWDSTIPAYIYHVPQFLERLFISKKTSHRGQVQPQFPAEQFFPDRALYALFSRCATINTISLECQLPRHTTFPEDCLPNLRNLEGFAEAILSMGAIRPLEGISLLWSEGAAHSTLESLRMIAECHGSRLKMLALELSVWDDEILHAVCTLFRNLRRLKLTYASENEGPSEVRDNGAEPSNPLIDIRLFYDQSTIVSLGPLFLSNLPNLHTVQVYHTPQGSEPSALSYPPSGSLYDSTFESIGEEMRDLVIPWNRYCKNLKEVQLSAGWKLARVGVKGRWEVQRVRKMEVEDFRC</sequence>
<evidence type="ECO:0000313" key="1">
    <source>
        <dbReference type="EMBL" id="KAH8089888.1"/>
    </source>
</evidence>
<dbReference type="EMBL" id="JAEVFJ010000038">
    <property type="protein sequence ID" value="KAH8089888.1"/>
    <property type="molecule type" value="Genomic_DNA"/>
</dbReference>
<dbReference type="InterPro" id="IPR032675">
    <property type="entry name" value="LRR_dom_sf"/>
</dbReference>
<comment type="caution">
    <text evidence="1">The sequence shown here is derived from an EMBL/GenBank/DDBJ whole genome shotgun (WGS) entry which is preliminary data.</text>
</comment>
<evidence type="ECO:0000313" key="2">
    <source>
        <dbReference type="Proteomes" id="UP000813824"/>
    </source>
</evidence>
<organism evidence="1 2">
    <name type="scientific">Cristinia sonorae</name>
    <dbReference type="NCBI Taxonomy" id="1940300"/>
    <lineage>
        <taxon>Eukaryota</taxon>
        <taxon>Fungi</taxon>
        <taxon>Dikarya</taxon>
        <taxon>Basidiomycota</taxon>
        <taxon>Agaricomycotina</taxon>
        <taxon>Agaricomycetes</taxon>
        <taxon>Agaricomycetidae</taxon>
        <taxon>Agaricales</taxon>
        <taxon>Pleurotineae</taxon>
        <taxon>Stephanosporaceae</taxon>
        <taxon>Cristinia</taxon>
    </lineage>
</organism>
<protein>
    <recommendedName>
        <fullName evidence="3">F-box domain-containing protein</fullName>
    </recommendedName>
</protein>
<dbReference type="OrthoDB" id="5354526at2759"/>
<gene>
    <name evidence="1" type="ORF">BXZ70DRAFT_495344</name>
</gene>
<keyword evidence="2" id="KW-1185">Reference proteome</keyword>
<reference evidence="1" key="1">
    <citation type="journal article" date="2021" name="New Phytol.">
        <title>Evolutionary innovations through gain and loss of genes in the ectomycorrhizal Boletales.</title>
        <authorList>
            <person name="Wu G."/>
            <person name="Miyauchi S."/>
            <person name="Morin E."/>
            <person name="Kuo A."/>
            <person name="Drula E."/>
            <person name="Varga T."/>
            <person name="Kohler A."/>
            <person name="Feng B."/>
            <person name="Cao Y."/>
            <person name="Lipzen A."/>
            <person name="Daum C."/>
            <person name="Hundley H."/>
            <person name="Pangilinan J."/>
            <person name="Johnson J."/>
            <person name="Barry K."/>
            <person name="LaButti K."/>
            <person name="Ng V."/>
            <person name="Ahrendt S."/>
            <person name="Min B."/>
            <person name="Choi I.G."/>
            <person name="Park H."/>
            <person name="Plett J.M."/>
            <person name="Magnuson J."/>
            <person name="Spatafora J.W."/>
            <person name="Nagy L.G."/>
            <person name="Henrissat B."/>
            <person name="Grigoriev I.V."/>
            <person name="Yang Z.L."/>
            <person name="Xu J."/>
            <person name="Martin F.M."/>
        </authorList>
    </citation>
    <scope>NUCLEOTIDE SEQUENCE</scope>
    <source>
        <strain evidence="1">KKN 215</strain>
    </source>
</reference>
<name>A0A8K0UIS8_9AGAR</name>
<dbReference type="SUPFAM" id="SSF52047">
    <property type="entry name" value="RNI-like"/>
    <property type="match status" value="1"/>
</dbReference>
<dbReference type="AlphaFoldDB" id="A0A8K0UIS8"/>